<accession>A0ABP1B0T9</accession>
<keyword evidence="1" id="KW-0812">Transmembrane</keyword>
<dbReference type="EMBL" id="OZ023719">
    <property type="protein sequence ID" value="CAK9868500.1"/>
    <property type="molecule type" value="Genomic_DNA"/>
</dbReference>
<keyword evidence="3" id="KW-1185">Reference proteome</keyword>
<evidence type="ECO:0000256" key="1">
    <source>
        <dbReference type="SAM" id="Phobius"/>
    </source>
</evidence>
<protein>
    <submittedName>
        <fullName evidence="2">Uncharacterized protein</fullName>
    </submittedName>
</protein>
<organism evidence="2 3">
    <name type="scientific">Sphagnum jensenii</name>
    <dbReference type="NCBI Taxonomy" id="128206"/>
    <lineage>
        <taxon>Eukaryota</taxon>
        <taxon>Viridiplantae</taxon>
        <taxon>Streptophyta</taxon>
        <taxon>Embryophyta</taxon>
        <taxon>Bryophyta</taxon>
        <taxon>Sphagnophytina</taxon>
        <taxon>Sphagnopsida</taxon>
        <taxon>Sphagnales</taxon>
        <taxon>Sphagnaceae</taxon>
        <taxon>Sphagnum</taxon>
    </lineage>
</organism>
<evidence type="ECO:0000313" key="2">
    <source>
        <dbReference type="EMBL" id="CAK9868500.1"/>
    </source>
</evidence>
<dbReference type="Proteomes" id="UP001497522">
    <property type="component" value="Chromosome 18"/>
</dbReference>
<proteinExistence type="predicted"/>
<sequence>MSMPQTRPPFLLPFPSLPSLLLYSLALSSLSLELWRFPSRVLIAALLLLLLLLLLSADLHFSPTQREDMTEFEDSSWIRISIRHLRITTLRDGALI</sequence>
<evidence type="ECO:0000313" key="3">
    <source>
        <dbReference type="Proteomes" id="UP001497522"/>
    </source>
</evidence>
<reference evidence="2" key="1">
    <citation type="submission" date="2024-03" db="EMBL/GenBank/DDBJ databases">
        <authorList>
            <consortium name="ELIXIR-Norway"/>
            <consortium name="Elixir Norway"/>
        </authorList>
    </citation>
    <scope>NUCLEOTIDE SEQUENCE</scope>
</reference>
<gene>
    <name evidence="2" type="ORF">CSSPJE1EN2_LOCUS11459</name>
</gene>
<name>A0ABP1B0T9_9BRYO</name>
<feature type="transmembrane region" description="Helical" evidence="1">
    <location>
        <begin position="42"/>
        <end position="61"/>
    </location>
</feature>
<keyword evidence="1" id="KW-1133">Transmembrane helix</keyword>
<keyword evidence="1" id="KW-0472">Membrane</keyword>